<dbReference type="Proteomes" id="UP000765509">
    <property type="component" value="Unassembled WGS sequence"/>
</dbReference>
<dbReference type="EMBL" id="AVOT02006032">
    <property type="protein sequence ID" value="MBW0480597.1"/>
    <property type="molecule type" value="Genomic_DNA"/>
</dbReference>
<dbReference type="AlphaFoldDB" id="A0A9Q3GV76"/>
<evidence type="ECO:0000313" key="2">
    <source>
        <dbReference type="Proteomes" id="UP000765509"/>
    </source>
</evidence>
<protein>
    <submittedName>
        <fullName evidence="1">Uncharacterized protein</fullName>
    </submittedName>
</protein>
<accession>A0A9Q3GV76</accession>
<reference evidence="1" key="1">
    <citation type="submission" date="2021-03" db="EMBL/GenBank/DDBJ databases">
        <title>Draft genome sequence of rust myrtle Austropuccinia psidii MF-1, a brazilian biotype.</title>
        <authorList>
            <person name="Quecine M.C."/>
            <person name="Pachon D.M.R."/>
            <person name="Bonatelli M.L."/>
            <person name="Correr F.H."/>
            <person name="Franceschini L.M."/>
            <person name="Leite T.F."/>
            <person name="Margarido G.R.A."/>
            <person name="Almeida C.A."/>
            <person name="Ferrarezi J.A."/>
            <person name="Labate C.A."/>
        </authorList>
    </citation>
    <scope>NUCLEOTIDE SEQUENCE</scope>
    <source>
        <strain evidence="1">MF-1</strain>
    </source>
</reference>
<organism evidence="1 2">
    <name type="scientific">Austropuccinia psidii MF-1</name>
    <dbReference type="NCBI Taxonomy" id="1389203"/>
    <lineage>
        <taxon>Eukaryota</taxon>
        <taxon>Fungi</taxon>
        <taxon>Dikarya</taxon>
        <taxon>Basidiomycota</taxon>
        <taxon>Pucciniomycotina</taxon>
        <taxon>Pucciniomycetes</taxon>
        <taxon>Pucciniales</taxon>
        <taxon>Sphaerophragmiaceae</taxon>
        <taxon>Austropuccinia</taxon>
    </lineage>
</organism>
<keyword evidence="2" id="KW-1185">Reference proteome</keyword>
<sequence>MDLPPLSFDVSLEDEEPEELEIVLEVVPPSYHQYLDVFSKFKAEKHPPHHACDHHIKLEASLPPVCAIDSLSNHEPEKLQAYISEDL</sequence>
<proteinExistence type="predicted"/>
<gene>
    <name evidence="1" type="ORF">O181_020312</name>
</gene>
<name>A0A9Q3GV76_9BASI</name>
<comment type="caution">
    <text evidence="1">The sequence shown here is derived from an EMBL/GenBank/DDBJ whole genome shotgun (WGS) entry which is preliminary data.</text>
</comment>
<evidence type="ECO:0000313" key="1">
    <source>
        <dbReference type="EMBL" id="MBW0480597.1"/>
    </source>
</evidence>